<gene>
    <name evidence="3" type="ORF">GCM10007111_24940</name>
</gene>
<dbReference type="EMBL" id="BMPN01000003">
    <property type="protein sequence ID" value="GGJ61868.1"/>
    <property type="molecule type" value="Genomic_DNA"/>
</dbReference>
<name>A0ABQ2DKR4_9BACI</name>
<dbReference type="RefSeq" id="WP_188943251.1">
    <property type="nucleotide sequence ID" value="NZ_BMPN01000003.1"/>
</dbReference>
<dbReference type="Proteomes" id="UP000634435">
    <property type="component" value="Unassembled WGS sequence"/>
</dbReference>
<reference evidence="4" key="1">
    <citation type="journal article" date="2019" name="Int. J. Syst. Evol. Microbiol.">
        <title>The Global Catalogue of Microorganisms (GCM) 10K type strain sequencing project: providing services to taxonomists for standard genome sequencing and annotation.</title>
        <authorList>
            <consortium name="The Broad Institute Genomics Platform"/>
            <consortium name="The Broad Institute Genome Sequencing Center for Infectious Disease"/>
            <person name="Wu L."/>
            <person name="Ma J."/>
        </authorList>
    </citation>
    <scope>NUCLEOTIDE SEQUENCE [LARGE SCALE GENOMIC DNA]</scope>
    <source>
        <strain evidence="4">JCM 30071</strain>
    </source>
</reference>
<feature type="compositionally biased region" description="Basic and acidic residues" evidence="2">
    <location>
        <begin position="149"/>
        <end position="173"/>
    </location>
</feature>
<protein>
    <submittedName>
        <fullName evidence="3">Uncharacterized protein</fullName>
    </submittedName>
</protein>
<accession>A0ABQ2DKR4</accession>
<feature type="region of interest" description="Disordered" evidence="2">
    <location>
        <begin position="143"/>
        <end position="173"/>
    </location>
</feature>
<comment type="caution">
    <text evidence="3">The sequence shown here is derived from an EMBL/GenBank/DDBJ whole genome shotgun (WGS) entry which is preliminary data.</text>
</comment>
<evidence type="ECO:0000313" key="3">
    <source>
        <dbReference type="EMBL" id="GGJ61868.1"/>
    </source>
</evidence>
<feature type="coiled-coil region" evidence="1">
    <location>
        <begin position="80"/>
        <end position="107"/>
    </location>
</feature>
<evidence type="ECO:0000256" key="2">
    <source>
        <dbReference type="SAM" id="MobiDB-lite"/>
    </source>
</evidence>
<evidence type="ECO:0000313" key="4">
    <source>
        <dbReference type="Proteomes" id="UP000634435"/>
    </source>
</evidence>
<proteinExistence type="predicted"/>
<organism evidence="3 4">
    <name type="scientific">Virgibacillus kapii</name>
    <dbReference type="NCBI Taxonomy" id="1638645"/>
    <lineage>
        <taxon>Bacteria</taxon>
        <taxon>Bacillati</taxon>
        <taxon>Bacillota</taxon>
        <taxon>Bacilli</taxon>
        <taxon>Bacillales</taxon>
        <taxon>Bacillaceae</taxon>
        <taxon>Virgibacillus</taxon>
    </lineage>
</organism>
<evidence type="ECO:0000256" key="1">
    <source>
        <dbReference type="SAM" id="Coils"/>
    </source>
</evidence>
<keyword evidence="1" id="KW-0175">Coiled coil</keyword>
<keyword evidence="4" id="KW-1185">Reference proteome</keyword>
<sequence>MERLDERFEGIKKRHGYDESKILGYGKNPVEDTDDTTFLIFLADQRLNYKKLMAFRHKKREEFYNYMQNSSYGRPGQSYDDVAIEAIEQLENELNDWKKDSKLWGEKYIEEKERADRYKQILEFYADERNYKRPVIDTNDATYLGFSPTEKDKGEKARKALKGVERDGRNRKD</sequence>